<dbReference type="GO" id="GO:0008998">
    <property type="term" value="F:ribonucleoside-triphosphate reductase (thioredoxin) activity"/>
    <property type="evidence" value="ECO:0007669"/>
    <property type="project" value="InterPro"/>
</dbReference>
<dbReference type="OrthoDB" id="9804622at2"/>
<organism evidence="5 6">
    <name type="scientific">Companilactobacillus nuruki</name>
    <dbReference type="NCBI Taxonomy" id="1993540"/>
    <lineage>
        <taxon>Bacteria</taxon>
        <taxon>Bacillati</taxon>
        <taxon>Bacillota</taxon>
        <taxon>Bacilli</taxon>
        <taxon>Lactobacillales</taxon>
        <taxon>Lactobacillaceae</taxon>
        <taxon>Companilactobacillus</taxon>
    </lineage>
</organism>
<protein>
    <submittedName>
        <fullName evidence="5">Anaerobic ribonucleoside-triphosphate reductase</fullName>
    </submittedName>
</protein>
<sequence length="736" mass="84674">MTAKLETLITIPVEKRSGVKTSFYPYKIEFILDKLNLNTDQKKIVIDQLVQHFNYLDIIPAAQIHSLIYRVLNENGMEQQASVYEDYYQKDRERFDKATNVQLNIERLFDRNEDVVHENANKDSNIFNTQRDLEAGVASRAMGLKMLPEIVAKAHLRGDIHWHDLDYSPVTPETNCCLIDFDEMLSNGFKIGNAWVSSPKSIQTATAQMSQIIANVASLQYGGCSANRIDQLLAPYAEINYKKHLADAKKWINEDKQDSFAREKTKKDIYDAMQALEYEINTLYSSQGQTPFTTINFGLGTSWIEKEIQKSILKIRIKGLGKEHRTAIFPKLTFTVKRGLNLNPEDPNYDIKELALECSTKRMYPDLLMYDKIKEITGSFKTPMGCRSFLQGWKDENGKEVNSGRMNLGVVTVNLPRIALESKGDKDLFWQIFEEKMKICHMALEYRIERTKQAKPENAPLLYMYGAFGKRLKKTDSVDELFKNERATVSLGYIGLYEVCTEFFGNNWEDSQEAHDFAETITKALYEKCKQWAKESGYHYSLYSTPAESLTDTFCRDDLKKFGSIPDITKKEYYTNSFHYDVRKHPTPFNKLSFEEVFPRYASGGFIHYCEYPNLRQNPKALEAVWDWAYDHVGYLGTNTSIDQCFECGFKGEFNATARGFVCPQCGNHNPQTCDVVKRTCGYLGNPQQRPMIHGRHVEIASRKKNMNSEMIQNAAKYERAKQSDSQRMAKQGPQS</sequence>
<dbReference type="GO" id="GO:0006260">
    <property type="term" value="P:DNA replication"/>
    <property type="evidence" value="ECO:0007669"/>
    <property type="project" value="InterPro"/>
</dbReference>
<dbReference type="InterPro" id="IPR001150">
    <property type="entry name" value="Gly_radical"/>
</dbReference>
<dbReference type="Proteomes" id="UP000235649">
    <property type="component" value="Unassembled WGS sequence"/>
</dbReference>
<evidence type="ECO:0000313" key="6">
    <source>
        <dbReference type="Proteomes" id="UP000235649"/>
    </source>
</evidence>
<dbReference type="NCBIfam" id="TIGR02487">
    <property type="entry name" value="NrdD"/>
    <property type="match status" value="1"/>
</dbReference>
<dbReference type="PANTHER" id="PTHR21075:SF0">
    <property type="entry name" value="ANAEROBIC RIBONUCLEOSIDE-TRIPHOSPHATE REDUCTASE"/>
    <property type="match status" value="1"/>
</dbReference>
<feature type="region of interest" description="Disordered" evidence="3">
    <location>
        <begin position="717"/>
        <end position="736"/>
    </location>
</feature>
<feature type="domain" description="Glycine radical" evidence="4">
    <location>
        <begin position="584"/>
        <end position="709"/>
    </location>
</feature>
<dbReference type="PROSITE" id="PS51149">
    <property type="entry name" value="GLY_RADICAL_2"/>
    <property type="match status" value="1"/>
</dbReference>
<dbReference type="Gene3D" id="3.20.70.20">
    <property type="match status" value="1"/>
</dbReference>
<dbReference type="GO" id="GO:0009265">
    <property type="term" value="P:2'-deoxyribonucleotide biosynthetic process"/>
    <property type="evidence" value="ECO:0007669"/>
    <property type="project" value="TreeGrafter"/>
</dbReference>
<feature type="modified residue" description="Glycine radical" evidence="2">
    <location>
        <position position="682"/>
    </location>
</feature>
<dbReference type="EMBL" id="NIPR01000020">
    <property type="protein sequence ID" value="PMD70700.1"/>
    <property type="molecule type" value="Genomic_DNA"/>
</dbReference>
<gene>
    <name evidence="5" type="ORF">CBP76_06520</name>
</gene>
<comment type="caution">
    <text evidence="5">The sequence shown here is derived from an EMBL/GenBank/DDBJ whole genome shotgun (WGS) entry which is preliminary data.</text>
</comment>
<feature type="compositionally biased region" description="Polar residues" evidence="3">
    <location>
        <begin position="726"/>
        <end position="736"/>
    </location>
</feature>
<dbReference type="GO" id="GO:0004748">
    <property type="term" value="F:ribonucleoside-diphosphate reductase activity, thioredoxin disulfide as acceptor"/>
    <property type="evidence" value="ECO:0007669"/>
    <property type="project" value="TreeGrafter"/>
</dbReference>
<evidence type="ECO:0000313" key="5">
    <source>
        <dbReference type="EMBL" id="PMD70700.1"/>
    </source>
</evidence>
<dbReference type="NCBIfam" id="NF006732">
    <property type="entry name" value="PRK09263.1"/>
    <property type="match status" value="1"/>
</dbReference>
<evidence type="ECO:0000256" key="2">
    <source>
        <dbReference type="PROSITE-ProRule" id="PRU00493"/>
    </source>
</evidence>
<keyword evidence="6" id="KW-1185">Reference proteome</keyword>
<dbReference type="CDD" id="cd01675">
    <property type="entry name" value="RNR_III"/>
    <property type="match status" value="1"/>
</dbReference>
<dbReference type="RefSeq" id="WP_102196129.1">
    <property type="nucleotide sequence ID" value="NZ_NIPR01000020.1"/>
</dbReference>
<evidence type="ECO:0000256" key="1">
    <source>
        <dbReference type="ARBA" id="ARBA00022818"/>
    </source>
</evidence>
<name>A0A2N7AUB1_9LACO</name>
<dbReference type="AlphaFoldDB" id="A0A2N7AUB1"/>
<dbReference type="GO" id="GO:0031250">
    <property type="term" value="C:anaerobic ribonucleoside-triphosphate reductase complex"/>
    <property type="evidence" value="ECO:0007669"/>
    <property type="project" value="TreeGrafter"/>
</dbReference>
<reference evidence="5 6" key="1">
    <citation type="submission" date="2017-05" db="EMBL/GenBank/DDBJ databases">
        <title>Lactobacillus nurukis nov., sp. nov., isolated from nuruk.</title>
        <authorList>
            <person name="Kim S.-J."/>
        </authorList>
    </citation>
    <scope>NUCLEOTIDE SEQUENCE [LARGE SCALE GENOMIC DNA]</scope>
    <source>
        <strain evidence="5 6">SYF10-1a</strain>
    </source>
</reference>
<dbReference type="Pfam" id="PF13597">
    <property type="entry name" value="NRDD"/>
    <property type="match status" value="1"/>
</dbReference>
<dbReference type="PROSITE" id="PS00850">
    <property type="entry name" value="GLY_RADICAL_1"/>
    <property type="match status" value="1"/>
</dbReference>
<evidence type="ECO:0000256" key="3">
    <source>
        <dbReference type="SAM" id="MobiDB-lite"/>
    </source>
</evidence>
<evidence type="ECO:0000259" key="4">
    <source>
        <dbReference type="PROSITE" id="PS51149"/>
    </source>
</evidence>
<accession>A0A2N7AUB1</accession>
<keyword evidence="1 2" id="KW-0556">Organic radical</keyword>
<dbReference type="InterPro" id="IPR012833">
    <property type="entry name" value="NrdD"/>
</dbReference>
<proteinExistence type="predicted"/>
<dbReference type="SUPFAM" id="SSF51998">
    <property type="entry name" value="PFL-like glycyl radical enzymes"/>
    <property type="match status" value="1"/>
</dbReference>
<dbReference type="InterPro" id="IPR019777">
    <property type="entry name" value="Form_AcTrfase_GR_CS"/>
</dbReference>
<dbReference type="PANTHER" id="PTHR21075">
    <property type="entry name" value="ANAEROBIC RIBONUCLEOSIDE-TRIPHOSPHATE REDUCTASE"/>
    <property type="match status" value="1"/>
</dbReference>